<evidence type="ECO:0000256" key="5">
    <source>
        <dbReference type="ARBA" id="ARBA00023136"/>
    </source>
</evidence>
<dbReference type="EMBL" id="JACHXF010000031">
    <property type="protein sequence ID" value="MBB3100959.1"/>
    <property type="molecule type" value="Genomic_DNA"/>
</dbReference>
<feature type="transmembrane region" description="Helical" evidence="6">
    <location>
        <begin position="495"/>
        <end position="523"/>
    </location>
</feature>
<feature type="transmembrane region" description="Helical" evidence="6">
    <location>
        <begin position="342"/>
        <end position="362"/>
    </location>
</feature>
<feature type="domain" description="ABC3 transporter permease C-terminal" evidence="7">
    <location>
        <begin position="752"/>
        <end position="856"/>
    </location>
</feature>
<feature type="transmembrane region" description="Helical" evidence="6">
    <location>
        <begin position="544"/>
        <end position="567"/>
    </location>
</feature>
<feature type="transmembrane region" description="Helical" evidence="6">
    <location>
        <begin position="461"/>
        <end position="483"/>
    </location>
</feature>
<dbReference type="RefSeq" id="WP_183227089.1">
    <property type="nucleotide sequence ID" value="NZ_BMPW01000036.1"/>
</dbReference>
<evidence type="ECO:0000313" key="8">
    <source>
        <dbReference type="EMBL" id="MBB3100959.1"/>
    </source>
</evidence>
<comment type="caution">
    <text evidence="8">The sequence shown here is derived from an EMBL/GenBank/DDBJ whole genome shotgun (WGS) entry which is preliminary data.</text>
</comment>
<dbReference type="Pfam" id="PF02687">
    <property type="entry name" value="FtsX"/>
    <property type="match status" value="1"/>
</dbReference>
<evidence type="ECO:0000259" key="7">
    <source>
        <dbReference type="Pfam" id="PF02687"/>
    </source>
</evidence>
<evidence type="ECO:0000256" key="6">
    <source>
        <dbReference type="SAM" id="Phobius"/>
    </source>
</evidence>
<proteinExistence type="predicted"/>
<feature type="transmembrane region" description="Helical" evidence="6">
    <location>
        <begin position="839"/>
        <end position="860"/>
    </location>
</feature>
<comment type="subcellular location">
    <subcellularLocation>
        <location evidence="1">Cell membrane</location>
        <topology evidence="1">Multi-pass membrane protein</topology>
    </subcellularLocation>
</comment>
<dbReference type="GO" id="GO:0005886">
    <property type="term" value="C:plasma membrane"/>
    <property type="evidence" value="ECO:0007669"/>
    <property type="project" value="UniProtKB-SubCell"/>
</dbReference>
<protein>
    <submittedName>
        <fullName evidence="8">Putative ABC transport system permease protein</fullName>
    </submittedName>
</protein>
<sequence length="881" mass="90948">MTVLTGRLSVLRFSLHWPSVRGRARADTGPLILSALVVALVSLLAGAVPGLMRDTADAAVRDAVRQAGPSADVTVQARWEPDDFTSDGSPGRMRMSHLAADLADLRGRSLEQLSPDLRAALRPPVASVITPTLRFTDGSVLRTFRMAYLDGGDSPKVEWIDGSAPPATVDGEADVPYNGPPWRVRVGLSESAAASSGVRPGALLQVRDERGATKNVQVSGIFRPVDRNDPAWRLAPWLLDPAADADGAGTTRFGGLLTAESLPDARLAFKPDELRRIVTFSPDPSVITWETAHGIAATAITLKATSATSSSLDTAPTWNTQLDAVLRDVTEQVSAARVQASVLLFAVIAGAVLILALAASLLGRRRSAALALARQRGAALPVLGAELLLESGLVTLVAAALGCAGAYLVTGGVAVWWVAPVVLAAAAAGPAYGIIAAASATRDRRVPANRSARRWLRHTAALRRAAAEIAVLLAATAAVVSLFQRGPAPGLPALAPTLAAVAASLLLLRLLPLVTGLVLHRLLRSRRPLAVFGAAQAAASAGRALPVLALVTSAVLAVFALTLGATVQQGLIDGARETVGADARIDITDEASGTTAEVAARIAAQPGVTSVSTAQVIDGARIIADEALVPSRLIIRSGGVSDPSVPALVRSSSGQLRPGMSLELRRDDEPPVRLTASGVAPVVSGAEEIVIVDAAALAAAGVESAPNTIWVNGPGTESAVTGAGALLRSEVLRDRRAAPLVNGLLWLSWASAALLVLLGLAGFALAAAAGAPQRWQTLSRLRTLGLTPRDARRVATGELVPWALATAVGGIMAGAALTALFSALELRLLTGQEADPAVVWPWLGLAVVAALFVAAVPVVVRFEAVARRRRQLAEVLRVGGQ</sequence>
<evidence type="ECO:0000256" key="2">
    <source>
        <dbReference type="ARBA" id="ARBA00022475"/>
    </source>
</evidence>
<keyword evidence="5 6" id="KW-0472">Membrane</keyword>
<dbReference type="AlphaFoldDB" id="A0A7W5FJP1"/>
<feature type="transmembrane region" description="Helical" evidence="6">
    <location>
        <begin position="31"/>
        <end position="52"/>
    </location>
</feature>
<feature type="transmembrane region" description="Helical" evidence="6">
    <location>
        <begin position="414"/>
        <end position="440"/>
    </location>
</feature>
<feature type="transmembrane region" description="Helical" evidence="6">
    <location>
        <begin position="383"/>
        <end position="408"/>
    </location>
</feature>
<evidence type="ECO:0000256" key="4">
    <source>
        <dbReference type="ARBA" id="ARBA00022989"/>
    </source>
</evidence>
<keyword evidence="4 6" id="KW-1133">Transmembrane helix</keyword>
<keyword evidence="9" id="KW-1185">Reference proteome</keyword>
<organism evidence="8 9">
    <name type="scientific">Actinoplanes campanulatus</name>
    <dbReference type="NCBI Taxonomy" id="113559"/>
    <lineage>
        <taxon>Bacteria</taxon>
        <taxon>Bacillati</taxon>
        <taxon>Actinomycetota</taxon>
        <taxon>Actinomycetes</taxon>
        <taxon>Micromonosporales</taxon>
        <taxon>Micromonosporaceae</taxon>
        <taxon>Actinoplanes</taxon>
    </lineage>
</organism>
<feature type="transmembrane region" description="Helical" evidence="6">
    <location>
        <begin position="799"/>
        <end position="824"/>
    </location>
</feature>
<keyword evidence="2" id="KW-1003">Cell membrane</keyword>
<evidence type="ECO:0000256" key="3">
    <source>
        <dbReference type="ARBA" id="ARBA00022692"/>
    </source>
</evidence>
<feature type="transmembrane region" description="Helical" evidence="6">
    <location>
        <begin position="746"/>
        <end position="771"/>
    </location>
</feature>
<name>A0A7W5FJP1_9ACTN</name>
<evidence type="ECO:0000313" key="9">
    <source>
        <dbReference type="Proteomes" id="UP000590749"/>
    </source>
</evidence>
<evidence type="ECO:0000256" key="1">
    <source>
        <dbReference type="ARBA" id="ARBA00004651"/>
    </source>
</evidence>
<reference evidence="8 9" key="1">
    <citation type="submission" date="2020-08" db="EMBL/GenBank/DDBJ databases">
        <title>Genomic Encyclopedia of Type Strains, Phase III (KMG-III): the genomes of soil and plant-associated and newly described type strains.</title>
        <authorList>
            <person name="Whitman W."/>
        </authorList>
    </citation>
    <scope>NUCLEOTIDE SEQUENCE [LARGE SCALE GENOMIC DNA]</scope>
    <source>
        <strain evidence="8 9">CECT 3287</strain>
    </source>
</reference>
<accession>A0A7W5FJP1</accession>
<gene>
    <name evidence="8" type="ORF">FHR83_008686</name>
</gene>
<dbReference type="Proteomes" id="UP000590749">
    <property type="component" value="Unassembled WGS sequence"/>
</dbReference>
<keyword evidence="3 6" id="KW-0812">Transmembrane</keyword>
<dbReference type="InterPro" id="IPR003838">
    <property type="entry name" value="ABC3_permease_C"/>
</dbReference>